<dbReference type="RefSeq" id="WP_213361899.1">
    <property type="nucleotide sequence ID" value="NZ_BSFM01000007.1"/>
</dbReference>
<dbReference type="EMBL" id="BSFM01000007">
    <property type="protein sequence ID" value="GLK83555.1"/>
    <property type="molecule type" value="Genomic_DNA"/>
</dbReference>
<gene>
    <name evidence="1" type="ORF">GCM10017653_16240</name>
</gene>
<dbReference type="Proteomes" id="UP001143330">
    <property type="component" value="Unassembled WGS sequence"/>
</dbReference>
<keyword evidence="2" id="KW-1185">Reference proteome</keyword>
<sequence>MRSAPMVMRHGVLPLRTRPGVRALGGLGALLPAVLLLLLSTLAIGTTMLAAGAGSEHVAVVAPPWYGPAQTLELVGRAGGRIVDMGRFGNMVVAVVEDGAARQAFLDALHREGAWLTLDAGSLKGCVGR</sequence>
<name>A0A9W6JWU8_9HYPH</name>
<proteinExistence type="predicted"/>
<comment type="caution">
    <text evidence="1">The sequence shown here is derived from an EMBL/GenBank/DDBJ whole genome shotgun (WGS) entry which is preliminary data.</text>
</comment>
<protein>
    <submittedName>
        <fullName evidence="1">Uncharacterized protein</fullName>
    </submittedName>
</protein>
<evidence type="ECO:0000313" key="2">
    <source>
        <dbReference type="Proteomes" id="UP001143330"/>
    </source>
</evidence>
<reference evidence="1" key="2">
    <citation type="submission" date="2023-01" db="EMBL/GenBank/DDBJ databases">
        <authorList>
            <person name="Sun Q."/>
            <person name="Evtushenko L."/>
        </authorList>
    </citation>
    <scope>NUCLEOTIDE SEQUENCE</scope>
    <source>
        <strain evidence="1">VKM B-2789</strain>
    </source>
</reference>
<reference evidence="1" key="1">
    <citation type="journal article" date="2014" name="Int. J. Syst. Evol. Microbiol.">
        <title>Complete genome sequence of Corynebacterium casei LMG S-19264T (=DSM 44701T), isolated from a smear-ripened cheese.</title>
        <authorList>
            <consortium name="US DOE Joint Genome Institute (JGI-PGF)"/>
            <person name="Walter F."/>
            <person name="Albersmeier A."/>
            <person name="Kalinowski J."/>
            <person name="Ruckert C."/>
        </authorList>
    </citation>
    <scope>NUCLEOTIDE SEQUENCE</scope>
    <source>
        <strain evidence="1">VKM B-2789</strain>
    </source>
</reference>
<evidence type="ECO:0000313" key="1">
    <source>
        <dbReference type="EMBL" id="GLK83555.1"/>
    </source>
</evidence>
<organism evidence="1 2">
    <name type="scientific">Ancylobacter defluvii</name>
    <dbReference type="NCBI Taxonomy" id="1282440"/>
    <lineage>
        <taxon>Bacteria</taxon>
        <taxon>Pseudomonadati</taxon>
        <taxon>Pseudomonadota</taxon>
        <taxon>Alphaproteobacteria</taxon>
        <taxon>Hyphomicrobiales</taxon>
        <taxon>Xanthobacteraceae</taxon>
        <taxon>Ancylobacter</taxon>
    </lineage>
</organism>
<dbReference type="AlphaFoldDB" id="A0A9W6JWU8"/>
<accession>A0A9W6JWU8</accession>